<dbReference type="EMBL" id="JAHFVK010000001">
    <property type="protein sequence ID" value="MBT2132767.1"/>
    <property type="molecule type" value="Genomic_DNA"/>
</dbReference>
<proteinExistence type="predicted"/>
<sequence length="47" mass="5164">MTSSGHASLDKAACHGFQGVRYDPARDEQGNAVPGTFRTAWVWSLKR</sequence>
<reference evidence="1 2" key="1">
    <citation type="submission" date="2021-05" db="EMBL/GenBank/DDBJ databases">
        <title>Croceibacterium sp. LX-88 genome sequence.</title>
        <authorList>
            <person name="Luo X."/>
        </authorList>
    </citation>
    <scope>NUCLEOTIDE SEQUENCE [LARGE SCALE GENOMIC DNA]</scope>
    <source>
        <strain evidence="1 2">LX-88</strain>
    </source>
</reference>
<accession>A0ABS5VZ16</accession>
<protein>
    <submittedName>
        <fullName evidence="1">Uncharacterized protein</fullName>
    </submittedName>
</protein>
<organism evidence="1 2">
    <name type="scientific">Croceibacterium selenioxidans</name>
    <dbReference type="NCBI Taxonomy" id="2838833"/>
    <lineage>
        <taxon>Bacteria</taxon>
        <taxon>Pseudomonadati</taxon>
        <taxon>Pseudomonadota</taxon>
        <taxon>Alphaproteobacteria</taxon>
        <taxon>Sphingomonadales</taxon>
        <taxon>Erythrobacteraceae</taxon>
        <taxon>Croceibacterium</taxon>
    </lineage>
</organism>
<evidence type="ECO:0000313" key="2">
    <source>
        <dbReference type="Proteomes" id="UP000811255"/>
    </source>
</evidence>
<comment type="caution">
    <text evidence="1">The sequence shown here is derived from an EMBL/GenBank/DDBJ whole genome shotgun (WGS) entry which is preliminary data.</text>
</comment>
<gene>
    <name evidence="1" type="ORF">KK137_00340</name>
</gene>
<name>A0ABS5VZ16_9SPHN</name>
<evidence type="ECO:0000313" key="1">
    <source>
        <dbReference type="EMBL" id="MBT2132767.1"/>
    </source>
</evidence>
<dbReference type="Proteomes" id="UP000811255">
    <property type="component" value="Unassembled WGS sequence"/>
</dbReference>
<keyword evidence="2" id="KW-1185">Reference proteome</keyword>